<dbReference type="Proteomes" id="UP000184052">
    <property type="component" value="Unassembled WGS sequence"/>
</dbReference>
<dbReference type="InterPro" id="IPR055247">
    <property type="entry name" value="InsJ-like_HTH"/>
</dbReference>
<reference evidence="3 4" key="1">
    <citation type="submission" date="2016-11" db="EMBL/GenBank/DDBJ databases">
        <authorList>
            <person name="Jaros S."/>
            <person name="Januszkiewicz K."/>
            <person name="Wedrychowicz H."/>
        </authorList>
    </citation>
    <scope>NUCLEOTIDE SEQUENCE [LARGE SCALE GENOMIC DNA]</scope>
    <source>
        <strain evidence="3 4">DSM 17477</strain>
    </source>
</reference>
<evidence type="ECO:0000259" key="2">
    <source>
        <dbReference type="Pfam" id="PF13518"/>
    </source>
</evidence>
<keyword evidence="4" id="KW-1185">Reference proteome</keyword>
<dbReference type="GO" id="GO:0043565">
    <property type="term" value="F:sequence-specific DNA binding"/>
    <property type="evidence" value="ECO:0007669"/>
    <property type="project" value="InterPro"/>
</dbReference>
<evidence type="ECO:0000256" key="1">
    <source>
        <dbReference type="ARBA" id="ARBA00038232"/>
    </source>
</evidence>
<dbReference type="RefSeq" id="WP_139257948.1">
    <property type="nucleotide sequence ID" value="NZ_FQZL01000008.1"/>
</dbReference>
<dbReference type="OrthoDB" id="1663931at2"/>
<dbReference type="EMBL" id="FQZL01000008">
    <property type="protein sequence ID" value="SHI90205.1"/>
    <property type="molecule type" value="Genomic_DNA"/>
</dbReference>
<proteinExistence type="inferred from homology"/>
<accession>A0A1M6EXP8</accession>
<feature type="domain" description="Insertion element IS150 protein InsJ-like helix-turn-helix" evidence="2">
    <location>
        <begin position="11"/>
        <end position="60"/>
    </location>
</feature>
<dbReference type="InterPro" id="IPR036388">
    <property type="entry name" value="WH-like_DNA-bd_sf"/>
</dbReference>
<dbReference type="Pfam" id="PF13518">
    <property type="entry name" value="HTH_28"/>
    <property type="match status" value="1"/>
</dbReference>
<dbReference type="InterPro" id="IPR052057">
    <property type="entry name" value="IS150/IS1296_orfA-like"/>
</dbReference>
<dbReference type="PANTHER" id="PTHR33795:SF1">
    <property type="entry name" value="INSERTION ELEMENT IS150 PROTEIN INSJ"/>
    <property type="match status" value="1"/>
</dbReference>
<name>A0A1M6EXP8_9FIRM</name>
<dbReference type="Gene3D" id="1.10.10.10">
    <property type="entry name" value="Winged helix-like DNA-binding domain superfamily/Winged helix DNA-binding domain"/>
    <property type="match status" value="1"/>
</dbReference>
<dbReference type="AlphaFoldDB" id="A0A1M6EXP8"/>
<protein>
    <submittedName>
        <fullName evidence="3">Helix-turn-helix domain-containing protein</fullName>
    </submittedName>
</protein>
<feature type="non-terminal residue" evidence="3">
    <location>
        <position position="88"/>
    </location>
</feature>
<dbReference type="InterPro" id="IPR010921">
    <property type="entry name" value="Trp_repressor/repl_initiator"/>
</dbReference>
<dbReference type="SUPFAM" id="SSF48295">
    <property type="entry name" value="TrpR-like"/>
    <property type="match status" value="1"/>
</dbReference>
<evidence type="ECO:0000313" key="4">
    <source>
        <dbReference type="Proteomes" id="UP000184052"/>
    </source>
</evidence>
<evidence type="ECO:0000313" key="3">
    <source>
        <dbReference type="EMBL" id="SHI90205.1"/>
    </source>
</evidence>
<organism evidence="3 4">
    <name type="scientific">Dethiosulfatibacter aminovorans DSM 17477</name>
    <dbReference type="NCBI Taxonomy" id="1121476"/>
    <lineage>
        <taxon>Bacteria</taxon>
        <taxon>Bacillati</taxon>
        <taxon>Bacillota</taxon>
        <taxon>Tissierellia</taxon>
        <taxon>Dethiosulfatibacter</taxon>
    </lineage>
</organism>
<comment type="similarity">
    <text evidence="1">Belongs to the IS150/IS1296 orfA family.</text>
</comment>
<dbReference type="STRING" id="1121476.SAMN02745751_01278"/>
<gene>
    <name evidence="3" type="ORF">SAMN02745751_01278</name>
</gene>
<dbReference type="PANTHER" id="PTHR33795">
    <property type="entry name" value="INSERTION ELEMENT IS150 PROTEIN INSJ"/>
    <property type="match status" value="1"/>
</dbReference>
<sequence length="88" mass="10065">MGRKGKVSFEEKTRIVEMYLNGICSQEDCARIAGVTKTSVQQWIRKYETFGIEGLNTKIKHKKYTRDLKESAVRDYMNGLGSLSNISK</sequence>